<evidence type="ECO:0000256" key="5">
    <source>
        <dbReference type="SAM" id="SignalP"/>
    </source>
</evidence>
<dbReference type="Proteomes" id="UP001501627">
    <property type="component" value="Unassembled WGS sequence"/>
</dbReference>
<evidence type="ECO:0000256" key="1">
    <source>
        <dbReference type="ARBA" id="ARBA00022729"/>
    </source>
</evidence>
<dbReference type="SUPFAM" id="SSF141488">
    <property type="entry name" value="YdhA-like"/>
    <property type="match status" value="1"/>
</dbReference>
<dbReference type="Pfam" id="PF09864">
    <property type="entry name" value="MliC"/>
    <property type="match status" value="1"/>
</dbReference>
<evidence type="ECO:0000256" key="3">
    <source>
        <dbReference type="ARBA" id="ARBA00023139"/>
    </source>
</evidence>
<dbReference type="InterPro" id="IPR036328">
    <property type="entry name" value="MliC_sf"/>
</dbReference>
<dbReference type="Gene3D" id="2.40.128.200">
    <property type="match status" value="1"/>
</dbReference>
<sequence length="107" mass="11349">MRTASTLVLAATTVLAAACSTVVQVPQQPITYRCDSGRAVTASYPDTDTATVDYQGTRHAMQIAVSASGARYTGDGYEWWTKGAEGTLFGHNADGTTGERIELCAQR</sequence>
<evidence type="ECO:0000256" key="2">
    <source>
        <dbReference type="ARBA" id="ARBA00023136"/>
    </source>
</evidence>
<keyword evidence="3" id="KW-0564">Palmitate</keyword>
<comment type="caution">
    <text evidence="7">The sequence shown here is derived from an EMBL/GenBank/DDBJ whole genome shotgun (WGS) entry which is preliminary data.</text>
</comment>
<dbReference type="PROSITE" id="PS51257">
    <property type="entry name" value="PROKAR_LIPOPROTEIN"/>
    <property type="match status" value="1"/>
</dbReference>
<dbReference type="InterPro" id="IPR018660">
    <property type="entry name" value="MliC"/>
</dbReference>
<dbReference type="EMBL" id="BAABBP010000009">
    <property type="protein sequence ID" value="GAA3991674.1"/>
    <property type="molecule type" value="Genomic_DNA"/>
</dbReference>
<protein>
    <recommendedName>
        <fullName evidence="6">C-type lysozyme inhibitor domain-containing protein</fullName>
    </recommendedName>
</protein>
<dbReference type="RefSeq" id="WP_344868940.1">
    <property type="nucleotide sequence ID" value="NZ_BAABBP010000009.1"/>
</dbReference>
<keyword evidence="1 5" id="KW-0732">Signal</keyword>
<keyword evidence="4" id="KW-0449">Lipoprotein</keyword>
<evidence type="ECO:0000256" key="4">
    <source>
        <dbReference type="ARBA" id="ARBA00023288"/>
    </source>
</evidence>
<evidence type="ECO:0000259" key="6">
    <source>
        <dbReference type="Pfam" id="PF09864"/>
    </source>
</evidence>
<evidence type="ECO:0000313" key="7">
    <source>
        <dbReference type="EMBL" id="GAA3991674.1"/>
    </source>
</evidence>
<feature type="chain" id="PRO_5046060697" description="C-type lysozyme inhibitor domain-containing protein" evidence="5">
    <location>
        <begin position="17"/>
        <end position="107"/>
    </location>
</feature>
<name>A0ABP7R4R4_9BURK</name>
<accession>A0ABP7R4R4</accession>
<feature type="signal peptide" evidence="5">
    <location>
        <begin position="1"/>
        <end position="16"/>
    </location>
</feature>
<organism evidence="7 8">
    <name type="scientific">Comamonas faecalis</name>
    <dbReference type="NCBI Taxonomy" id="1387849"/>
    <lineage>
        <taxon>Bacteria</taxon>
        <taxon>Pseudomonadati</taxon>
        <taxon>Pseudomonadota</taxon>
        <taxon>Betaproteobacteria</taxon>
        <taxon>Burkholderiales</taxon>
        <taxon>Comamonadaceae</taxon>
        <taxon>Comamonas</taxon>
    </lineage>
</organism>
<proteinExistence type="predicted"/>
<evidence type="ECO:0000313" key="8">
    <source>
        <dbReference type="Proteomes" id="UP001501627"/>
    </source>
</evidence>
<keyword evidence="8" id="KW-1185">Reference proteome</keyword>
<gene>
    <name evidence="7" type="ORF">GCM10022279_13530</name>
</gene>
<feature type="domain" description="C-type lysozyme inhibitor" evidence="6">
    <location>
        <begin position="32"/>
        <end position="95"/>
    </location>
</feature>
<keyword evidence="2" id="KW-0472">Membrane</keyword>
<reference evidence="8" key="1">
    <citation type="journal article" date="2019" name="Int. J. Syst. Evol. Microbiol.">
        <title>The Global Catalogue of Microorganisms (GCM) 10K type strain sequencing project: providing services to taxonomists for standard genome sequencing and annotation.</title>
        <authorList>
            <consortium name="The Broad Institute Genomics Platform"/>
            <consortium name="The Broad Institute Genome Sequencing Center for Infectious Disease"/>
            <person name="Wu L."/>
            <person name="Ma J."/>
        </authorList>
    </citation>
    <scope>NUCLEOTIDE SEQUENCE [LARGE SCALE GENOMIC DNA]</scope>
    <source>
        <strain evidence="8">JCM 17561</strain>
    </source>
</reference>